<feature type="domain" description="dUTPase-like" evidence="6">
    <location>
        <begin position="77"/>
        <end position="191"/>
    </location>
</feature>
<dbReference type="GO" id="GO:0046081">
    <property type="term" value="P:dUTP catabolic process"/>
    <property type="evidence" value="ECO:0007669"/>
    <property type="project" value="InterPro"/>
</dbReference>
<dbReference type="EC" id="3.6.1.23" evidence="2"/>
<dbReference type="InterPro" id="IPR029054">
    <property type="entry name" value="dUTPase-like"/>
</dbReference>
<dbReference type="EMBL" id="JACOQI010000002">
    <property type="protein sequence ID" value="MBC5769509.1"/>
    <property type="molecule type" value="Genomic_DNA"/>
</dbReference>
<evidence type="ECO:0000256" key="1">
    <source>
        <dbReference type="ARBA" id="ARBA00006581"/>
    </source>
</evidence>
<proteinExistence type="inferred from homology"/>
<name>A0A923MHE0_9FIRM</name>
<evidence type="ECO:0000256" key="2">
    <source>
        <dbReference type="ARBA" id="ARBA00012379"/>
    </source>
</evidence>
<dbReference type="SUPFAM" id="SSF51283">
    <property type="entry name" value="dUTPase-like"/>
    <property type="match status" value="1"/>
</dbReference>
<evidence type="ECO:0000256" key="5">
    <source>
        <dbReference type="ARBA" id="ARBA00047686"/>
    </source>
</evidence>
<sequence length="194" mass="21548">MLRFLDKYGVNCLHINGDFVGYDSLVNTVLDALAADGKPIVCPHPSDSAEALTIKVRYLSDKIQPLEYIDGKSDWVDLRAAEDVELKTGESKLIPLGIAMQLPKGYEAIVAPRSSTYKNFGIRQTNSIGVIDETYCGDNDQWYFPARADRHTVIHAGDRICQFRIEKHQPQLFFESVDTLGNADRGGIGSTGKR</sequence>
<dbReference type="Gene3D" id="2.70.40.10">
    <property type="match status" value="1"/>
</dbReference>
<dbReference type="GO" id="GO:0000287">
    <property type="term" value="F:magnesium ion binding"/>
    <property type="evidence" value="ECO:0007669"/>
    <property type="project" value="InterPro"/>
</dbReference>
<evidence type="ECO:0000256" key="3">
    <source>
        <dbReference type="ARBA" id="ARBA00022801"/>
    </source>
</evidence>
<keyword evidence="3" id="KW-0378">Hydrolase</keyword>
<reference evidence="7" key="1">
    <citation type="submission" date="2020-08" db="EMBL/GenBank/DDBJ databases">
        <title>Genome public.</title>
        <authorList>
            <person name="Liu C."/>
            <person name="Sun Q."/>
        </authorList>
    </citation>
    <scope>NUCLEOTIDE SEQUENCE</scope>
    <source>
        <strain evidence="7">BX15</strain>
    </source>
</reference>
<evidence type="ECO:0000259" key="6">
    <source>
        <dbReference type="Pfam" id="PF00692"/>
    </source>
</evidence>
<keyword evidence="4" id="KW-0546">Nucleotide metabolism</keyword>
<dbReference type="GO" id="GO:0006226">
    <property type="term" value="P:dUMP biosynthetic process"/>
    <property type="evidence" value="ECO:0007669"/>
    <property type="project" value="InterPro"/>
</dbReference>
<evidence type="ECO:0000313" key="7">
    <source>
        <dbReference type="EMBL" id="MBC5769509.1"/>
    </source>
</evidence>
<comment type="catalytic activity">
    <reaction evidence="5">
        <text>dUTP + H2O = dUMP + diphosphate + H(+)</text>
        <dbReference type="Rhea" id="RHEA:10248"/>
        <dbReference type="ChEBI" id="CHEBI:15377"/>
        <dbReference type="ChEBI" id="CHEBI:15378"/>
        <dbReference type="ChEBI" id="CHEBI:33019"/>
        <dbReference type="ChEBI" id="CHEBI:61555"/>
        <dbReference type="ChEBI" id="CHEBI:246422"/>
        <dbReference type="EC" id="3.6.1.23"/>
    </reaction>
</comment>
<dbReference type="Proteomes" id="UP000620327">
    <property type="component" value="Unassembled WGS sequence"/>
</dbReference>
<evidence type="ECO:0000313" key="8">
    <source>
        <dbReference type="Proteomes" id="UP000620327"/>
    </source>
</evidence>
<dbReference type="AlphaFoldDB" id="A0A923MHE0"/>
<dbReference type="GO" id="GO:0004170">
    <property type="term" value="F:dUTP diphosphatase activity"/>
    <property type="evidence" value="ECO:0007669"/>
    <property type="project" value="UniProtKB-EC"/>
</dbReference>
<dbReference type="InterPro" id="IPR008181">
    <property type="entry name" value="dUTPase"/>
</dbReference>
<dbReference type="PANTHER" id="PTHR11241">
    <property type="entry name" value="DEOXYURIDINE 5'-TRIPHOSPHATE NUCLEOTIDOHYDROLASE"/>
    <property type="match status" value="1"/>
</dbReference>
<accession>A0A923MHE0</accession>
<organism evidence="7 8">
    <name type="scientific">Dysosmobacter segnis</name>
    <dbReference type="NCBI Taxonomy" id="2763042"/>
    <lineage>
        <taxon>Bacteria</taxon>
        <taxon>Bacillati</taxon>
        <taxon>Bacillota</taxon>
        <taxon>Clostridia</taxon>
        <taxon>Eubacteriales</taxon>
        <taxon>Oscillospiraceae</taxon>
        <taxon>Dysosmobacter</taxon>
    </lineage>
</organism>
<protein>
    <recommendedName>
        <fullName evidence="2">dUTP diphosphatase</fullName>
        <ecNumber evidence="2">3.6.1.23</ecNumber>
    </recommendedName>
</protein>
<gene>
    <name evidence="7" type="ORF">H8Z83_04130</name>
</gene>
<dbReference type="InterPro" id="IPR036157">
    <property type="entry name" value="dUTPase-like_sf"/>
</dbReference>
<keyword evidence="8" id="KW-1185">Reference proteome</keyword>
<dbReference type="CDD" id="cd07557">
    <property type="entry name" value="trimeric_dUTPase"/>
    <property type="match status" value="1"/>
</dbReference>
<dbReference type="Pfam" id="PF00692">
    <property type="entry name" value="dUTPase"/>
    <property type="match status" value="1"/>
</dbReference>
<comment type="caution">
    <text evidence="7">The sequence shown here is derived from an EMBL/GenBank/DDBJ whole genome shotgun (WGS) entry which is preliminary data.</text>
</comment>
<dbReference type="PANTHER" id="PTHR11241:SF0">
    <property type="entry name" value="DEOXYURIDINE 5'-TRIPHOSPHATE NUCLEOTIDOHYDROLASE"/>
    <property type="match status" value="1"/>
</dbReference>
<evidence type="ECO:0000256" key="4">
    <source>
        <dbReference type="ARBA" id="ARBA00023080"/>
    </source>
</evidence>
<dbReference type="InterPro" id="IPR033704">
    <property type="entry name" value="dUTPase_trimeric"/>
</dbReference>
<comment type="similarity">
    <text evidence="1">Belongs to the dUTPase family.</text>
</comment>